<evidence type="ECO:0000313" key="2">
    <source>
        <dbReference type="Proteomes" id="UP001501509"/>
    </source>
</evidence>
<gene>
    <name evidence="1" type="ORF">GCM10010411_14290</name>
</gene>
<name>A0ABN3PGS6_9ACTN</name>
<sequence length="93" mass="11450">MRVIRLRPRECPEEPWPKDILRSFGDGEKIDWAKEIGTRTRYDRMTVELFTRWHEWARTGVEPPPWGRVRRIFWKIRKRLEYDPDTVPKNSQK</sequence>
<dbReference type="EMBL" id="BAAATD010000002">
    <property type="protein sequence ID" value="GAA2582798.1"/>
    <property type="molecule type" value="Genomic_DNA"/>
</dbReference>
<protein>
    <submittedName>
        <fullName evidence="1">Uncharacterized protein</fullName>
    </submittedName>
</protein>
<reference evidence="1 2" key="1">
    <citation type="journal article" date="2019" name="Int. J. Syst. Evol. Microbiol.">
        <title>The Global Catalogue of Microorganisms (GCM) 10K type strain sequencing project: providing services to taxonomists for standard genome sequencing and annotation.</title>
        <authorList>
            <consortium name="The Broad Institute Genomics Platform"/>
            <consortium name="The Broad Institute Genome Sequencing Center for Infectious Disease"/>
            <person name="Wu L."/>
            <person name="Ma J."/>
        </authorList>
    </citation>
    <scope>NUCLEOTIDE SEQUENCE [LARGE SCALE GENOMIC DNA]</scope>
    <source>
        <strain evidence="1 2">JCM 6833</strain>
    </source>
</reference>
<proteinExistence type="predicted"/>
<keyword evidence="2" id="KW-1185">Reference proteome</keyword>
<comment type="caution">
    <text evidence="1">The sequence shown here is derived from an EMBL/GenBank/DDBJ whole genome shotgun (WGS) entry which is preliminary data.</text>
</comment>
<evidence type="ECO:0000313" key="1">
    <source>
        <dbReference type="EMBL" id="GAA2582798.1"/>
    </source>
</evidence>
<dbReference type="RefSeq" id="WP_344538898.1">
    <property type="nucleotide sequence ID" value="NZ_BAAATD010000002.1"/>
</dbReference>
<accession>A0ABN3PGS6</accession>
<organism evidence="1 2">
    <name type="scientific">Actinomadura fulvescens</name>
    <dbReference type="NCBI Taxonomy" id="46160"/>
    <lineage>
        <taxon>Bacteria</taxon>
        <taxon>Bacillati</taxon>
        <taxon>Actinomycetota</taxon>
        <taxon>Actinomycetes</taxon>
        <taxon>Streptosporangiales</taxon>
        <taxon>Thermomonosporaceae</taxon>
        <taxon>Actinomadura</taxon>
    </lineage>
</organism>
<dbReference type="Proteomes" id="UP001501509">
    <property type="component" value="Unassembled WGS sequence"/>
</dbReference>